<dbReference type="GeneID" id="96901881"/>
<name>G0VBJ5_NAUCA</name>
<feature type="region of interest" description="Disordered" evidence="1">
    <location>
        <begin position="1"/>
        <end position="55"/>
    </location>
</feature>
<accession>G0VBJ5</accession>
<dbReference type="KEGG" id="ncs:NCAS_0B02370"/>
<dbReference type="InParanoid" id="G0VBJ5"/>
<evidence type="ECO:0008006" key="4">
    <source>
        <dbReference type="Google" id="ProtNLM"/>
    </source>
</evidence>
<dbReference type="GO" id="GO:0005634">
    <property type="term" value="C:nucleus"/>
    <property type="evidence" value="ECO:0007669"/>
    <property type="project" value="EnsemblFungi"/>
</dbReference>
<evidence type="ECO:0000313" key="2">
    <source>
        <dbReference type="EMBL" id="CCC68321.1"/>
    </source>
</evidence>
<dbReference type="OMA" id="IGLAGCH"/>
<gene>
    <name evidence="2" type="primary">NCAS0B02370</name>
    <name evidence="2" type="ordered locus">NCAS_0B02370</name>
</gene>
<proteinExistence type="predicted"/>
<reference key="2">
    <citation type="submission" date="2011-08" db="EMBL/GenBank/DDBJ databases">
        <title>Genome sequence of Naumovozyma castellii.</title>
        <authorList>
            <person name="Gordon J.L."/>
            <person name="Armisen D."/>
            <person name="Proux-Wera E."/>
            <person name="OhEigeartaigh S.S."/>
            <person name="Byrne K.P."/>
            <person name="Wolfe K.H."/>
        </authorList>
    </citation>
    <scope>NUCLEOTIDE SEQUENCE</scope>
    <source>
        <strain>Type strain:CBS 4309</strain>
    </source>
</reference>
<dbReference type="GO" id="GO:0032984">
    <property type="term" value="P:protein-containing complex disassembly"/>
    <property type="evidence" value="ECO:0007669"/>
    <property type="project" value="EnsemblFungi"/>
</dbReference>
<dbReference type="GO" id="GO:0031146">
    <property type="term" value="P:SCF-dependent proteasomal ubiquitin-dependent protein catabolic process"/>
    <property type="evidence" value="ECO:0007669"/>
    <property type="project" value="EnsemblFungi"/>
</dbReference>
<dbReference type="InterPro" id="IPR032675">
    <property type="entry name" value="LRR_dom_sf"/>
</dbReference>
<dbReference type="SUPFAM" id="SSF52047">
    <property type="entry name" value="RNI-like"/>
    <property type="match status" value="1"/>
</dbReference>
<dbReference type="GO" id="GO:0005737">
    <property type="term" value="C:cytoplasm"/>
    <property type="evidence" value="ECO:0007669"/>
    <property type="project" value="EnsemblFungi"/>
</dbReference>
<dbReference type="GO" id="GO:0005933">
    <property type="term" value="C:cellular bud"/>
    <property type="evidence" value="ECO:0007669"/>
    <property type="project" value="EnsemblFungi"/>
</dbReference>
<dbReference type="GO" id="GO:0031267">
    <property type="term" value="F:small GTPase binding"/>
    <property type="evidence" value="ECO:0007669"/>
    <property type="project" value="EnsemblFungi"/>
</dbReference>
<protein>
    <recommendedName>
        <fullName evidence="4">F-box domain-containing protein</fullName>
    </recommendedName>
</protein>
<dbReference type="InterPro" id="IPR006553">
    <property type="entry name" value="Leu-rich_rpt_Cys-con_subtyp"/>
</dbReference>
<dbReference type="SMART" id="SM00367">
    <property type="entry name" value="LRR_CC"/>
    <property type="match status" value="5"/>
</dbReference>
<dbReference type="AlphaFoldDB" id="G0VBJ5"/>
<dbReference type="PANTHER" id="PTHR13318:SF247">
    <property type="entry name" value="GH16156P"/>
    <property type="match status" value="1"/>
</dbReference>
<feature type="compositionally biased region" description="Low complexity" evidence="1">
    <location>
        <begin position="79"/>
        <end position="88"/>
    </location>
</feature>
<evidence type="ECO:0000256" key="1">
    <source>
        <dbReference type="SAM" id="MobiDB-lite"/>
    </source>
</evidence>
<evidence type="ECO:0000313" key="3">
    <source>
        <dbReference type="Proteomes" id="UP000001640"/>
    </source>
</evidence>
<reference evidence="2 3" key="1">
    <citation type="journal article" date="2011" name="Proc. Natl. Acad. Sci. U.S.A.">
        <title>Evolutionary erosion of yeast sex chromosomes by mating-type switching accidents.</title>
        <authorList>
            <person name="Gordon J.L."/>
            <person name="Armisen D."/>
            <person name="Proux-Wera E."/>
            <person name="Oheigeartaigh S.S."/>
            <person name="Byrne K.P."/>
            <person name="Wolfe K.H."/>
        </authorList>
    </citation>
    <scope>NUCLEOTIDE SEQUENCE [LARGE SCALE GENOMIC DNA]</scope>
    <source>
        <strain evidence="3">ATCC 76901 / BCRC 22586 / CBS 4309 / NBRC 1992 / NRRL Y-12630</strain>
    </source>
</reference>
<dbReference type="OrthoDB" id="550575at2759"/>
<dbReference type="GO" id="GO:0007094">
    <property type="term" value="P:mitotic spindle assembly checkpoint signaling"/>
    <property type="evidence" value="ECO:0007669"/>
    <property type="project" value="EnsemblFungi"/>
</dbReference>
<organism evidence="2 3">
    <name type="scientific">Naumovozyma castellii</name>
    <name type="common">Yeast</name>
    <name type="synonym">Saccharomyces castellii</name>
    <dbReference type="NCBI Taxonomy" id="27288"/>
    <lineage>
        <taxon>Eukaryota</taxon>
        <taxon>Fungi</taxon>
        <taxon>Dikarya</taxon>
        <taxon>Ascomycota</taxon>
        <taxon>Saccharomycotina</taxon>
        <taxon>Saccharomycetes</taxon>
        <taxon>Saccharomycetales</taxon>
        <taxon>Saccharomycetaceae</taxon>
        <taxon>Naumovozyma</taxon>
    </lineage>
</organism>
<sequence>MKFLSFIKNGSKKRSAEESTLDISDERPLKRLSQGSEELKPKDTSFQYGNKKSTTKCNKPQLNLLLKTDDETLQDKNNSSSRISSWGSTQLPTPISTPLKPGNFQVADYHHYDQKYPTIPSSPSSENDQTIIEEFADLNLLHSSQKPHPIFQIPEIVNTILQFIVASEPTTTVSEYERRDVLYQCLQVNKLWCFLCLKYIKDDIKFRKFENVRKFIPYSKNNEGTISPKTLSFYRLNELRQHHINEISSKIITSNLIKLQFYICPNVAPPMHWFPHFTNLQKLIITGNKKLDDTTLIRLASHIPNLITLDLRACVNVSDLGIISIAMHCPHLKLCNLGRHKNKSGITNLSLVALGKYTEVETIGLAGCDISDAGIWEFAKLNGNNLKRLSINNCNKLTDYSIPILIGFNYFPNLAVLEIKNLDLLTDVKWLVRFKLWKKSKNVPVLIDGGERINKLMVGEEKRIRRNNSLLALNDMTQWVNEIDNEK</sequence>
<dbReference type="RefSeq" id="XP_003674695.1">
    <property type="nucleotide sequence ID" value="XM_003674647.1"/>
</dbReference>
<feature type="region of interest" description="Disordered" evidence="1">
    <location>
        <begin position="72"/>
        <end position="92"/>
    </location>
</feature>
<dbReference type="STRING" id="1064592.G0VBJ5"/>
<dbReference type="GO" id="GO:0031578">
    <property type="term" value="P:mitotic spindle orientation checkpoint signaling"/>
    <property type="evidence" value="ECO:0007669"/>
    <property type="project" value="EnsemblFungi"/>
</dbReference>
<dbReference type="Proteomes" id="UP000001640">
    <property type="component" value="Chromosome 2"/>
</dbReference>
<dbReference type="GO" id="GO:2001042">
    <property type="term" value="P:negative regulation of septum digestion after cytokinesis"/>
    <property type="evidence" value="ECO:0007669"/>
    <property type="project" value="EnsemblFungi"/>
</dbReference>
<keyword evidence="3" id="KW-1185">Reference proteome</keyword>
<dbReference type="PANTHER" id="PTHR13318">
    <property type="entry name" value="PARTNER OF PAIRED, ISOFORM B-RELATED"/>
    <property type="match status" value="1"/>
</dbReference>
<dbReference type="GO" id="GO:0019005">
    <property type="term" value="C:SCF ubiquitin ligase complex"/>
    <property type="evidence" value="ECO:0007669"/>
    <property type="project" value="TreeGrafter"/>
</dbReference>
<dbReference type="FunCoup" id="G0VBJ5">
    <property type="interactions" value="145"/>
</dbReference>
<feature type="compositionally biased region" description="Polar residues" evidence="1">
    <location>
        <begin position="44"/>
        <end position="55"/>
    </location>
</feature>
<dbReference type="HOGENOM" id="CLU_031725_1_0_1"/>
<dbReference type="EMBL" id="HE576753">
    <property type="protein sequence ID" value="CCC68321.1"/>
    <property type="molecule type" value="Genomic_DNA"/>
</dbReference>
<dbReference type="Gene3D" id="3.80.10.10">
    <property type="entry name" value="Ribonuclease Inhibitor"/>
    <property type="match status" value="1"/>
</dbReference>
<dbReference type="eggNOG" id="KOG1947">
    <property type="taxonomic scope" value="Eukaryota"/>
</dbReference>